<dbReference type="Gene3D" id="1.10.287.260">
    <property type="match status" value="1"/>
</dbReference>
<dbReference type="InterPro" id="IPR046950">
    <property type="entry name" value="DNA-dir_Rpol_C_phage-type"/>
</dbReference>
<evidence type="ECO:0000256" key="1">
    <source>
        <dbReference type="ARBA" id="ARBA00009493"/>
    </source>
</evidence>
<dbReference type="PANTHER" id="PTHR10102">
    <property type="entry name" value="DNA-DIRECTED RNA POLYMERASE, MITOCHONDRIAL"/>
    <property type="match status" value="1"/>
</dbReference>
<dbReference type="GO" id="GO:0006351">
    <property type="term" value="P:DNA-templated transcription"/>
    <property type="evidence" value="ECO:0007669"/>
    <property type="project" value="InterPro"/>
</dbReference>
<name>A0A8K1J8A1_9CAUD</name>
<keyword evidence="5 9" id="KW-0548">Nucleotidyltransferase</keyword>
<dbReference type="GO" id="GO:0019083">
    <property type="term" value="P:viral transcription"/>
    <property type="evidence" value="ECO:0007669"/>
    <property type="project" value="UniProtKB-KW"/>
</dbReference>
<evidence type="ECO:0000256" key="9">
    <source>
        <dbReference type="RuleBase" id="RU003805"/>
    </source>
</evidence>
<evidence type="ECO:0000313" key="11">
    <source>
        <dbReference type="EMBL" id="UCR91366.1"/>
    </source>
</evidence>
<dbReference type="InterPro" id="IPR024075">
    <property type="entry name" value="DNA-dir_RNA_pol_helix_hairp_sf"/>
</dbReference>
<dbReference type="InterPro" id="IPR037159">
    <property type="entry name" value="RNA_POL_N_sf"/>
</dbReference>
<protein>
    <recommendedName>
        <fullName evidence="2 9">DNA-directed RNA polymerase</fullName>
        <ecNumber evidence="2 9">2.7.7.6</ecNumber>
    </recommendedName>
</protein>
<reference evidence="11" key="1">
    <citation type="submission" date="2021-09" db="EMBL/GenBank/DDBJ databases">
        <authorList>
            <person name="Tyurina A.V."/>
            <person name="Gaevskaya N.E."/>
            <person name="Pisanov R.V."/>
            <person name="Pogozhova M.P."/>
            <person name="Vodopyanov A.S."/>
            <person name="Vodopyanov S.O."/>
        </authorList>
    </citation>
    <scope>NUCLEOTIDE SEQUENCE</scope>
</reference>
<evidence type="ECO:0000256" key="2">
    <source>
        <dbReference type="ARBA" id="ARBA00012418"/>
    </source>
</evidence>
<evidence type="ECO:0000256" key="8">
    <source>
        <dbReference type="ARBA" id="ARBA00048552"/>
    </source>
</evidence>
<keyword evidence="3 9" id="KW-0240">DNA-directed RNA polymerase</keyword>
<dbReference type="SUPFAM" id="SSF56672">
    <property type="entry name" value="DNA/RNA polymerases"/>
    <property type="match status" value="1"/>
</dbReference>
<keyword evidence="4 9" id="KW-0808">Transferase</keyword>
<dbReference type="InterPro" id="IPR002092">
    <property type="entry name" value="DNA-dir_Rpol_phage-type"/>
</dbReference>
<dbReference type="InterPro" id="IPR043502">
    <property type="entry name" value="DNA/RNA_pol_sf"/>
</dbReference>
<evidence type="ECO:0000256" key="4">
    <source>
        <dbReference type="ARBA" id="ARBA00022679"/>
    </source>
</evidence>
<keyword evidence="6 9" id="KW-0804">Transcription</keyword>
<dbReference type="Pfam" id="PF00940">
    <property type="entry name" value="RNA_pol"/>
    <property type="match status" value="1"/>
</dbReference>
<dbReference type="PANTHER" id="PTHR10102:SF0">
    <property type="entry name" value="DNA-DIRECTED RNA POLYMERASE, MITOCHONDRIAL"/>
    <property type="match status" value="1"/>
</dbReference>
<evidence type="ECO:0000256" key="5">
    <source>
        <dbReference type="ARBA" id="ARBA00022695"/>
    </source>
</evidence>
<evidence type="ECO:0000256" key="6">
    <source>
        <dbReference type="ARBA" id="ARBA00023163"/>
    </source>
</evidence>
<comment type="function">
    <text evidence="9">DNA-dependent RNA polymerase catalyzes the transcription of DNA into RNA using the four ribonucleoside triphosphates as substrates.</text>
</comment>
<dbReference type="Pfam" id="PF14700">
    <property type="entry name" value="RPOL_N"/>
    <property type="match status" value="1"/>
</dbReference>
<dbReference type="PROSITE" id="PS00489">
    <property type="entry name" value="RNA_POL_PHAGE_2"/>
    <property type="match status" value="1"/>
</dbReference>
<feature type="domain" description="DNA-directed RNA polymerase N-terminal" evidence="10">
    <location>
        <begin position="56"/>
        <end position="344"/>
    </location>
</feature>
<dbReference type="Gene3D" id="1.10.1320.10">
    <property type="entry name" value="DNA-directed RNA polymerase, N-terminal domain"/>
    <property type="match status" value="1"/>
</dbReference>
<comment type="catalytic activity">
    <reaction evidence="8 9">
        <text>RNA(n) + a ribonucleoside 5'-triphosphate = RNA(n+1) + diphosphate</text>
        <dbReference type="Rhea" id="RHEA:21248"/>
        <dbReference type="Rhea" id="RHEA-COMP:14527"/>
        <dbReference type="Rhea" id="RHEA-COMP:17342"/>
        <dbReference type="ChEBI" id="CHEBI:33019"/>
        <dbReference type="ChEBI" id="CHEBI:61557"/>
        <dbReference type="ChEBI" id="CHEBI:140395"/>
        <dbReference type="EC" id="2.7.7.6"/>
    </reaction>
</comment>
<dbReference type="SMART" id="SM01311">
    <property type="entry name" value="RPOL_N"/>
    <property type="match status" value="1"/>
</dbReference>
<dbReference type="GO" id="GO:0000428">
    <property type="term" value="C:DNA-directed RNA polymerase complex"/>
    <property type="evidence" value="ECO:0007669"/>
    <property type="project" value="UniProtKB-KW"/>
</dbReference>
<evidence type="ECO:0000256" key="7">
    <source>
        <dbReference type="ARBA" id="ARBA00023314"/>
    </source>
</evidence>
<dbReference type="Gene3D" id="1.10.287.280">
    <property type="match status" value="1"/>
</dbReference>
<dbReference type="EC" id="2.7.7.6" evidence="2 9"/>
<dbReference type="Gene3D" id="1.10.150.20">
    <property type="entry name" value="5' to 3' exonuclease, C-terminal subdomain"/>
    <property type="match status" value="1"/>
</dbReference>
<dbReference type="InterPro" id="IPR029262">
    <property type="entry name" value="RPOL_N"/>
</dbReference>
<evidence type="ECO:0000259" key="10">
    <source>
        <dbReference type="SMART" id="SM01311"/>
    </source>
</evidence>
<dbReference type="EMBL" id="OK169295">
    <property type="protein sequence ID" value="UCR91366.1"/>
    <property type="molecule type" value="Genomic_DNA"/>
</dbReference>
<sequence length="904" mass="102017">MTKTFKLTKILVSKQTTGTINMANVIKPESHNFSDISAAILPFNVLADSYGEALAAEQLMLEHESYQLGEARFIKAMERQVERGEVSDNAVAKPLLDTLIPALAARITEFVEMKQRGKPHVSKGYFAMIKPESAAFIIVKTTLNILAKEESVPVQRVAMAIGGNIEDEIRFGRIRDEEIKHFKERVKPNLDKRNGFIYKKAYMEAVEAGMQDKGELNSTHEAWEKDVKFHVGIRAIEMLIEATGMVQLERKFKGIPDKDHEALHLAPEYVEKLTNRAHALAGISPMYQPMIVKPKRWTGVQGGGYWAKGRRPLNLIRVGSKRALDRYRQVDMPEVYDAINTIQETAWRINKDVLAVVNNVVTWANCPVEDVPSIDKLALPEKPEDIDSNEESLKKWKKAAAAIYRKEKARQSRRISLEFALSQANKFSKYNEIYFPYNMDWRGRVYAIPMFNPQGNDMVKGLLTFAKKVPVGIDGGYWLAVHGANCAGVDKVSLEDRVKWVNDNEANILASAEAPLDFTWWAEQDSPFCFLAFCFEWAAYVKAGKKPSFESRLPLAFDGTCSGLQHFSAMLRDEIGGAAVNLLPADKPQDIYGIVAVKVNEVLRDLVISGTEDEMQTLEDKKTGEITERLVLGTRTLAAQWLEYGVTRSVTKRSVMTLAYGSKEYGFADQVFEDTVMPAIDNGKGAMFTEPSQACRFMAKLIWDAVSKTVVAAVEAMQWLQSAAKLVSSEVKDKKSGEILKHAMPVHWTTPNGFPVWSEYCKQEQKRIDCVILGTHRMALTINIRDKKEIDAAKQTSGIAPNFVHSMDASHLQMTVNKCFKVYGIHSFAMIHDSFGCHAGFASKMFRAVRETMVETYEEHDVIQEFYNQFEQQLHESQIEKMPVLPRKGNLELREILKSLYTFS</sequence>
<proteinExistence type="inferred from homology"/>
<accession>A0A8K1J8A1</accession>
<evidence type="ECO:0000256" key="3">
    <source>
        <dbReference type="ARBA" id="ARBA00022478"/>
    </source>
</evidence>
<comment type="similarity">
    <text evidence="1 9">Belongs to the phage and mitochondrial RNA polymerase family.</text>
</comment>
<keyword evidence="7" id="KW-1195">Viral transcription</keyword>
<dbReference type="PROSITE" id="PS00900">
    <property type="entry name" value="RNA_POL_PHAGE_1"/>
    <property type="match status" value="1"/>
</dbReference>
<dbReference type="GO" id="GO:0003677">
    <property type="term" value="F:DNA binding"/>
    <property type="evidence" value="ECO:0007669"/>
    <property type="project" value="InterPro"/>
</dbReference>
<organism evidence="11">
    <name type="scientific">Vibrio phage Rostov 13</name>
    <dbReference type="NCBI Taxonomy" id="2875843"/>
    <lineage>
        <taxon>Viruses</taxon>
        <taxon>Duplodnaviria</taxon>
        <taxon>Heunggongvirae</taxon>
        <taxon>Uroviricota</taxon>
        <taxon>Caudoviricetes</taxon>
        <taxon>Autographivirales</taxon>
        <taxon>Autotranscriptaviridae</taxon>
        <taxon>Studiervirinae</taxon>
        <taxon>Chatterjeevirus</taxon>
    </lineage>
</organism>
<dbReference type="GO" id="GO:0003899">
    <property type="term" value="F:DNA-directed RNA polymerase activity"/>
    <property type="evidence" value="ECO:0007669"/>
    <property type="project" value="UniProtKB-EC"/>
</dbReference>